<dbReference type="AlphaFoldDB" id="A0AAN9Y9L5"/>
<name>A0AAN9Y9L5_9HEMI</name>
<proteinExistence type="predicted"/>
<organism evidence="1 2">
    <name type="scientific">Parthenolecanium corni</name>
    <dbReference type="NCBI Taxonomy" id="536013"/>
    <lineage>
        <taxon>Eukaryota</taxon>
        <taxon>Metazoa</taxon>
        <taxon>Ecdysozoa</taxon>
        <taxon>Arthropoda</taxon>
        <taxon>Hexapoda</taxon>
        <taxon>Insecta</taxon>
        <taxon>Pterygota</taxon>
        <taxon>Neoptera</taxon>
        <taxon>Paraneoptera</taxon>
        <taxon>Hemiptera</taxon>
        <taxon>Sternorrhyncha</taxon>
        <taxon>Coccoidea</taxon>
        <taxon>Coccidae</taxon>
        <taxon>Parthenolecanium</taxon>
    </lineage>
</organism>
<dbReference type="Proteomes" id="UP001367676">
    <property type="component" value="Unassembled WGS sequence"/>
</dbReference>
<reference evidence="1 2" key="1">
    <citation type="submission" date="2024-03" db="EMBL/GenBank/DDBJ databases">
        <title>Adaptation during the transition from Ophiocordyceps entomopathogen to insect associate is accompanied by gene loss and intensified selection.</title>
        <authorList>
            <person name="Ward C.M."/>
            <person name="Onetto C.A."/>
            <person name="Borneman A.R."/>
        </authorList>
    </citation>
    <scope>NUCLEOTIDE SEQUENCE [LARGE SCALE GENOMIC DNA]</scope>
    <source>
        <strain evidence="1">AWRI1</strain>
        <tissue evidence="1">Single Adult Female</tissue>
    </source>
</reference>
<dbReference type="InterPro" id="IPR036397">
    <property type="entry name" value="RNaseH_sf"/>
</dbReference>
<dbReference type="Gene3D" id="3.30.420.10">
    <property type="entry name" value="Ribonuclease H-like superfamily/Ribonuclease H"/>
    <property type="match status" value="1"/>
</dbReference>
<protein>
    <recommendedName>
        <fullName evidence="3">Tc1-like transposase DDE domain-containing protein</fullName>
    </recommendedName>
</protein>
<gene>
    <name evidence="1" type="ORF">V9T40_003348</name>
</gene>
<dbReference type="PANTHER" id="PTHR33939:SF1">
    <property type="entry name" value="DUF4371 DOMAIN-CONTAINING PROTEIN"/>
    <property type="match status" value="1"/>
</dbReference>
<accession>A0AAN9Y9L5</accession>
<comment type="caution">
    <text evidence="1">The sequence shown here is derived from an EMBL/GenBank/DDBJ whole genome shotgun (WGS) entry which is preliminary data.</text>
</comment>
<keyword evidence="2" id="KW-1185">Reference proteome</keyword>
<sequence>MPKFISTYSANRRDLSEKSRALKRRPSSIAPSRHIVLRLPPYHWELNPIELIWADIKNYVTRHNTSATIEATRNILAQAIGQVTDQKWFNCCNHIATAVEPRMWQSDQLCEDLVEQLIIEFSPSADEDDPV</sequence>
<dbReference type="GO" id="GO:0003676">
    <property type="term" value="F:nucleic acid binding"/>
    <property type="evidence" value="ECO:0007669"/>
    <property type="project" value="InterPro"/>
</dbReference>
<evidence type="ECO:0000313" key="2">
    <source>
        <dbReference type="Proteomes" id="UP001367676"/>
    </source>
</evidence>
<dbReference type="EMBL" id="JBBCAQ010000006">
    <property type="protein sequence ID" value="KAK7603349.1"/>
    <property type="molecule type" value="Genomic_DNA"/>
</dbReference>
<dbReference type="PANTHER" id="PTHR33939">
    <property type="entry name" value="PROTEIN CBG22215"/>
    <property type="match status" value="1"/>
</dbReference>
<evidence type="ECO:0000313" key="1">
    <source>
        <dbReference type="EMBL" id="KAK7603349.1"/>
    </source>
</evidence>
<evidence type="ECO:0008006" key="3">
    <source>
        <dbReference type="Google" id="ProtNLM"/>
    </source>
</evidence>